<feature type="compositionally biased region" description="Basic and acidic residues" evidence="2">
    <location>
        <begin position="560"/>
        <end position="572"/>
    </location>
</feature>
<proteinExistence type="inferred from homology"/>
<dbReference type="Proteomes" id="UP000837857">
    <property type="component" value="Chromosome 7"/>
</dbReference>
<evidence type="ECO:0000313" key="3">
    <source>
        <dbReference type="EMBL" id="CAH2073338.1"/>
    </source>
</evidence>
<evidence type="ECO:0000256" key="2">
    <source>
        <dbReference type="SAM" id="MobiDB-lite"/>
    </source>
</evidence>
<evidence type="ECO:0000313" key="4">
    <source>
        <dbReference type="Proteomes" id="UP000837857"/>
    </source>
</evidence>
<dbReference type="InterPro" id="IPR007991">
    <property type="entry name" value="RNA_pol_I_trans_ini_fac_RRN3"/>
</dbReference>
<dbReference type="PANTHER" id="PTHR12790:SF0">
    <property type="entry name" value="RNA POLYMERASE I-SPECIFIC TRANSCRIPTION INITIATION FACTOR RRN3-RELATED"/>
    <property type="match status" value="1"/>
</dbReference>
<feature type="region of interest" description="Disordered" evidence="2">
    <location>
        <begin position="540"/>
        <end position="581"/>
    </location>
</feature>
<evidence type="ECO:0008006" key="5">
    <source>
        <dbReference type="Google" id="ProtNLM"/>
    </source>
</evidence>
<name>A0ABN8J7R4_9NEOP</name>
<dbReference type="Pfam" id="PF05327">
    <property type="entry name" value="RRN3"/>
    <property type="match status" value="1"/>
</dbReference>
<gene>
    <name evidence="3" type="ORF">IPOD504_LOCUS15593</name>
</gene>
<feature type="compositionally biased region" description="Acidic residues" evidence="2">
    <location>
        <begin position="549"/>
        <end position="559"/>
    </location>
</feature>
<feature type="non-terminal residue" evidence="3">
    <location>
        <position position="1"/>
    </location>
</feature>
<sequence>MANLIKLFKVDGENWEDQPTKKMMAKWSNIHTIIAQIVAVMPMTSDLLMQTVIDQFPYYKAGTYCNRAYIHNLIWISKYIPSLREQIMMAIINSMVTMDVNIMDQSRNKRQTELMFEMDVDEQDNVSETLDYCMLEVLKWLEDEREPVLNIMCNVFERVILPTHGTRYVQFLLVYVISISQQCADRVFNNLWMIAAGLHGSGPGALATRRTATSHLAGLLARCVRVTNSRLIQYLKNMAEWCHSYITAAQESTAVNDNTKVHGAFHAICHAIFYLVAFKNHHLFASKESLNFVESLNLPRLVTCSLNPLRTCPPQVTRAFSSVTRSHQVVYCQAIIEKNVRHTLQFCNAEEYDEWFPYDPYTLPRVQNVEWEGKLDSEKQNTYLDSDDDSEPEDVMYVLSQSTAQEKNVKVLQPEKPLVTPVDLLNIGEIPHVKYLVQKAEQIPKPKTSGHYKPFKTTKSDVHNPKKEIHRKKHKNWEVTAATPPPIVHGPAIALSLEESLKLQKEYNIHLKEVEVQHAAEKLLARTGIKMSDIPKDVSKFGQYRQADSDDSADTTDNEGSDKEIHDEEPERGGVIFTVMK</sequence>
<comment type="similarity">
    <text evidence="1">Belongs to the RRN3 family.</text>
</comment>
<keyword evidence="4" id="KW-1185">Reference proteome</keyword>
<reference evidence="3" key="1">
    <citation type="submission" date="2022-03" db="EMBL/GenBank/DDBJ databases">
        <authorList>
            <person name="Martin H S."/>
        </authorList>
    </citation>
    <scope>NUCLEOTIDE SEQUENCE</scope>
</reference>
<organism evidence="3 4">
    <name type="scientific">Iphiclides podalirius</name>
    <name type="common">scarce swallowtail</name>
    <dbReference type="NCBI Taxonomy" id="110791"/>
    <lineage>
        <taxon>Eukaryota</taxon>
        <taxon>Metazoa</taxon>
        <taxon>Ecdysozoa</taxon>
        <taxon>Arthropoda</taxon>
        <taxon>Hexapoda</taxon>
        <taxon>Insecta</taxon>
        <taxon>Pterygota</taxon>
        <taxon>Neoptera</taxon>
        <taxon>Endopterygota</taxon>
        <taxon>Lepidoptera</taxon>
        <taxon>Glossata</taxon>
        <taxon>Ditrysia</taxon>
        <taxon>Papilionoidea</taxon>
        <taxon>Papilionidae</taxon>
        <taxon>Papilioninae</taxon>
        <taxon>Iphiclides</taxon>
    </lineage>
</organism>
<dbReference type="EMBL" id="OW152819">
    <property type="protein sequence ID" value="CAH2073338.1"/>
    <property type="molecule type" value="Genomic_DNA"/>
</dbReference>
<protein>
    <recommendedName>
        <fullName evidence="5">RNA polymerase I-specific transcription initiation factor RRN3</fullName>
    </recommendedName>
</protein>
<accession>A0ABN8J7R4</accession>
<dbReference type="PANTHER" id="PTHR12790">
    <property type="entry name" value="TRANSCRIPTION INITIATION FACTOR IA RRN3"/>
    <property type="match status" value="1"/>
</dbReference>
<evidence type="ECO:0000256" key="1">
    <source>
        <dbReference type="ARBA" id="ARBA00010098"/>
    </source>
</evidence>